<dbReference type="InterPro" id="IPR003651">
    <property type="entry name" value="Endonuclease3_FeS-loop_motif"/>
</dbReference>
<evidence type="ECO:0000256" key="5">
    <source>
        <dbReference type="ARBA" id="ARBA00022485"/>
    </source>
</evidence>
<dbReference type="Pfam" id="PF00730">
    <property type="entry name" value="HhH-GPD"/>
    <property type="match status" value="1"/>
</dbReference>
<comment type="function">
    <text evidence="13">Adenine glycosylase active on G-A mispairs.</text>
</comment>
<dbReference type="InterPro" id="IPR003265">
    <property type="entry name" value="HhH-GPD_domain"/>
</dbReference>
<dbReference type="InterPro" id="IPR000445">
    <property type="entry name" value="HhH_motif"/>
</dbReference>
<comment type="similarity">
    <text evidence="2 13">Belongs to the Nth/MutY family.</text>
</comment>
<evidence type="ECO:0000256" key="11">
    <source>
        <dbReference type="ARBA" id="ARBA00023204"/>
    </source>
</evidence>
<dbReference type="SUPFAM" id="SSF55811">
    <property type="entry name" value="Nudix"/>
    <property type="match status" value="1"/>
</dbReference>
<dbReference type="SMART" id="SM00478">
    <property type="entry name" value="ENDO3c"/>
    <property type="match status" value="1"/>
</dbReference>
<dbReference type="GO" id="GO:0006284">
    <property type="term" value="P:base-excision repair"/>
    <property type="evidence" value="ECO:0007669"/>
    <property type="project" value="UniProtKB-UniRule"/>
</dbReference>
<dbReference type="PROSITE" id="PS01155">
    <property type="entry name" value="ENDONUCLEASE_III_2"/>
    <property type="match status" value="1"/>
</dbReference>
<evidence type="ECO:0000313" key="14">
    <source>
        <dbReference type="EMBL" id="BDI32202.1"/>
    </source>
</evidence>
<evidence type="ECO:0000256" key="7">
    <source>
        <dbReference type="ARBA" id="ARBA00022763"/>
    </source>
</evidence>
<dbReference type="GO" id="GO:0000701">
    <property type="term" value="F:purine-specific mismatch base pair DNA N-glycosylase activity"/>
    <property type="evidence" value="ECO:0007669"/>
    <property type="project" value="UniProtKB-EC"/>
</dbReference>
<keyword evidence="6" id="KW-0479">Metal-binding</keyword>
<dbReference type="Gene3D" id="1.10.340.30">
    <property type="entry name" value="Hypothetical protein, domain 2"/>
    <property type="match status" value="1"/>
</dbReference>
<comment type="catalytic activity">
    <reaction evidence="1 13">
        <text>Hydrolyzes free adenine bases from 7,8-dihydro-8-oxoguanine:adenine mismatched double-stranded DNA, leaving an apurinic site.</text>
        <dbReference type="EC" id="3.2.2.31"/>
    </reaction>
</comment>
<keyword evidence="11" id="KW-0234">DNA repair</keyword>
<dbReference type="PANTHER" id="PTHR42944:SF1">
    <property type="entry name" value="ADENINE DNA GLYCOSYLASE"/>
    <property type="match status" value="1"/>
</dbReference>
<dbReference type="InterPro" id="IPR044298">
    <property type="entry name" value="MIG/MutY"/>
</dbReference>
<dbReference type="PANTHER" id="PTHR42944">
    <property type="entry name" value="ADENINE DNA GLYCOSYLASE"/>
    <property type="match status" value="1"/>
</dbReference>
<keyword evidence="8" id="KW-0378">Hydrolase</keyword>
<dbReference type="Pfam" id="PF14815">
    <property type="entry name" value="NUDIX_4"/>
    <property type="match status" value="1"/>
</dbReference>
<dbReference type="EC" id="3.2.2.31" evidence="3 13"/>
<dbReference type="FunCoup" id="A0A402CXS4">
    <property type="interactions" value="517"/>
</dbReference>
<evidence type="ECO:0000256" key="13">
    <source>
        <dbReference type="RuleBase" id="RU365096"/>
    </source>
</evidence>
<keyword evidence="10" id="KW-0411">Iron-sulfur</keyword>
<dbReference type="InterPro" id="IPR004036">
    <property type="entry name" value="Endonuclease-III-like_CS2"/>
</dbReference>
<evidence type="ECO:0000256" key="4">
    <source>
        <dbReference type="ARBA" id="ARBA00022023"/>
    </source>
</evidence>
<proteinExistence type="inferred from homology"/>
<evidence type="ECO:0000313" key="15">
    <source>
        <dbReference type="Proteomes" id="UP000287394"/>
    </source>
</evidence>
<evidence type="ECO:0000256" key="8">
    <source>
        <dbReference type="ARBA" id="ARBA00022801"/>
    </source>
</evidence>
<keyword evidence="9 13" id="KW-0408">Iron</keyword>
<comment type="cofactor">
    <cofactor evidence="13">
        <name>[4Fe-4S] cluster</name>
        <dbReference type="ChEBI" id="CHEBI:49883"/>
    </cofactor>
    <text evidence="13">Binds 1 [4Fe-4S] cluster.</text>
</comment>
<evidence type="ECO:0000256" key="3">
    <source>
        <dbReference type="ARBA" id="ARBA00012045"/>
    </source>
</evidence>
<dbReference type="GO" id="GO:0034039">
    <property type="term" value="F:8-oxo-7,8-dihydroguanine DNA N-glycosylase activity"/>
    <property type="evidence" value="ECO:0007669"/>
    <property type="project" value="TreeGrafter"/>
</dbReference>
<evidence type="ECO:0000256" key="12">
    <source>
        <dbReference type="ARBA" id="ARBA00023295"/>
    </source>
</evidence>
<keyword evidence="12 13" id="KW-0326">Glycosidase</keyword>
<dbReference type="Gene3D" id="1.10.1670.10">
    <property type="entry name" value="Helix-hairpin-Helix base-excision DNA repair enzymes (C-terminal)"/>
    <property type="match status" value="1"/>
</dbReference>
<protein>
    <recommendedName>
        <fullName evidence="4 13">Adenine DNA glycosylase</fullName>
        <ecNumber evidence="3 13">3.2.2.31</ecNumber>
    </recommendedName>
</protein>
<dbReference type="GO" id="GO:0006298">
    <property type="term" value="P:mismatch repair"/>
    <property type="evidence" value="ECO:0007669"/>
    <property type="project" value="TreeGrafter"/>
</dbReference>
<dbReference type="SMART" id="SM00525">
    <property type="entry name" value="FES"/>
    <property type="match status" value="1"/>
</dbReference>
<dbReference type="GO" id="GO:0035485">
    <property type="term" value="F:adenine/guanine mispair binding"/>
    <property type="evidence" value="ECO:0007669"/>
    <property type="project" value="TreeGrafter"/>
</dbReference>
<keyword evidence="7 13" id="KW-0227">DNA damage</keyword>
<dbReference type="AlphaFoldDB" id="A0A402CXS4"/>
<keyword evidence="15" id="KW-1185">Reference proteome</keyword>
<dbReference type="CDD" id="cd03431">
    <property type="entry name" value="NUDIX_DNA_Glycosylase_C-MutY"/>
    <property type="match status" value="1"/>
</dbReference>
<dbReference type="Gene3D" id="3.90.79.10">
    <property type="entry name" value="Nucleoside Triphosphate Pyrophosphohydrolase"/>
    <property type="match status" value="1"/>
</dbReference>
<dbReference type="Proteomes" id="UP000287394">
    <property type="component" value="Chromosome"/>
</dbReference>
<dbReference type="GO" id="GO:0051539">
    <property type="term" value="F:4 iron, 4 sulfur cluster binding"/>
    <property type="evidence" value="ECO:0007669"/>
    <property type="project" value="UniProtKB-UniRule"/>
</dbReference>
<dbReference type="GO" id="GO:0032357">
    <property type="term" value="F:oxidized purine DNA binding"/>
    <property type="evidence" value="ECO:0007669"/>
    <property type="project" value="TreeGrafter"/>
</dbReference>
<dbReference type="InterPro" id="IPR023170">
    <property type="entry name" value="HhH_base_excis_C"/>
</dbReference>
<dbReference type="EMBL" id="AP025739">
    <property type="protein sequence ID" value="BDI32202.1"/>
    <property type="molecule type" value="Genomic_DNA"/>
</dbReference>
<organism evidence="14 15">
    <name type="scientific">Capsulimonas corticalis</name>
    <dbReference type="NCBI Taxonomy" id="2219043"/>
    <lineage>
        <taxon>Bacteria</taxon>
        <taxon>Bacillati</taxon>
        <taxon>Armatimonadota</taxon>
        <taxon>Armatimonadia</taxon>
        <taxon>Capsulimonadales</taxon>
        <taxon>Capsulimonadaceae</taxon>
        <taxon>Capsulimonas</taxon>
    </lineage>
</organism>
<evidence type="ECO:0000256" key="10">
    <source>
        <dbReference type="ARBA" id="ARBA00023014"/>
    </source>
</evidence>
<dbReference type="InterPro" id="IPR029119">
    <property type="entry name" value="MutY_C"/>
</dbReference>
<dbReference type="InterPro" id="IPR015797">
    <property type="entry name" value="NUDIX_hydrolase-like_dom_sf"/>
</dbReference>
<evidence type="ECO:0000256" key="1">
    <source>
        <dbReference type="ARBA" id="ARBA00000843"/>
    </source>
</evidence>
<dbReference type="Pfam" id="PF00633">
    <property type="entry name" value="HHH"/>
    <property type="match status" value="1"/>
</dbReference>
<dbReference type="InterPro" id="IPR011257">
    <property type="entry name" value="DNA_glycosylase"/>
</dbReference>
<keyword evidence="5" id="KW-0004">4Fe-4S</keyword>
<evidence type="ECO:0000256" key="9">
    <source>
        <dbReference type="ARBA" id="ARBA00023004"/>
    </source>
</evidence>
<accession>A0A402CXS4</accession>
<dbReference type="GO" id="GO:0046872">
    <property type="term" value="F:metal ion binding"/>
    <property type="evidence" value="ECO:0007669"/>
    <property type="project" value="UniProtKB-UniRule"/>
</dbReference>
<dbReference type="SUPFAM" id="SSF48150">
    <property type="entry name" value="DNA-glycosylase"/>
    <property type="match status" value="1"/>
</dbReference>
<reference evidence="14 15" key="1">
    <citation type="journal article" date="2019" name="Int. J. Syst. Evol. Microbiol.">
        <title>Capsulimonas corticalis gen. nov., sp. nov., an aerobic capsulated bacterium, of a novel bacterial order, Capsulimonadales ord. nov., of the class Armatimonadia of the phylum Armatimonadetes.</title>
        <authorList>
            <person name="Li J."/>
            <person name="Kudo C."/>
            <person name="Tonouchi A."/>
        </authorList>
    </citation>
    <scope>NUCLEOTIDE SEQUENCE [LARGE SCALE GENOMIC DNA]</scope>
    <source>
        <strain evidence="14 15">AX-7</strain>
    </source>
</reference>
<name>A0A402CXS4_9BACT</name>
<dbReference type="CDD" id="cd00056">
    <property type="entry name" value="ENDO3c"/>
    <property type="match status" value="1"/>
</dbReference>
<evidence type="ECO:0000256" key="2">
    <source>
        <dbReference type="ARBA" id="ARBA00008343"/>
    </source>
</evidence>
<sequence>MLQQTTVAAVIPFYERWMTRFPTLSALAEAPVDDVLRLWAGLGYYARARNLHRTAQIVTERHGGALPSDPKEILALPGIGRYTAGAILSIAHNQSEPILDTNVIRVLARVYTVTGDPKKSAHTQSVLWDLAREVIPDGRASDFNQAMMELGALVCTPAAPRCEGCPLNAICQAYLEGDPARYPELDKTRKWKDDEDVSIAVQNERGHFLVVQRPADDPLWGGLWELPRARRRPEETLEQCAARAAFEAAELTVPSVEQFGNLKHVVGNRRITLHGYRAQVARGAQLSQNGAWKKLEDFSGIAMATPQVRLVTKLKLSLVQGSLEF</sequence>
<evidence type="ECO:0000256" key="6">
    <source>
        <dbReference type="ARBA" id="ARBA00022723"/>
    </source>
</evidence>
<dbReference type="KEGG" id="ccot:CCAX7_42530"/>
<gene>
    <name evidence="14" type="primary">mutY</name>
    <name evidence="14" type="ORF">CCAX7_42530</name>
</gene>